<dbReference type="InterPro" id="IPR050471">
    <property type="entry name" value="AB_hydrolase"/>
</dbReference>
<proteinExistence type="predicted"/>
<keyword evidence="2" id="KW-0560">Oxidoreductase</keyword>
<protein>
    <submittedName>
        <fullName evidence="2">Non-heme bromoperoxidase BpoC</fullName>
        <ecNumber evidence="2">1.11.1.18</ecNumber>
    </submittedName>
</protein>
<gene>
    <name evidence="2" type="primary">bpoC</name>
    <name evidence="2" type="ORF">AOLFYP35_00573</name>
</gene>
<evidence type="ECO:0000259" key="1">
    <source>
        <dbReference type="Pfam" id="PF12697"/>
    </source>
</evidence>
<evidence type="ECO:0000313" key="2">
    <source>
        <dbReference type="EMBL" id="VYS85521.1"/>
    </source>
</evidence>
<name>A0A6N2RZL4_9ACTO</name>
<dbReference type="GO" id="GO:0019806">
    <property type="term" value="F:bromide peroxidase activity"/>
    <property type="evidence" value="ECO:0007669"/>
    <property type="project" value="UniProtKB-EC"/>
</dbReference>
<dbReference type="PANTHER" id="PTHR43433:SF5">
    <property type="entry name" value="AB HYDROLASE-1 DOMAIN-CONTAINING PROTEIN"/>
    <property type="match status" value="1"/>
</dbReference>
<keyword evidence="2" id="KW-0575">Peroxidase</keyword>
<dbReference type="Gene3D" id="3.40.50.1820">
    <property type="entry name" value="alpha/beta hydrolase"/>
    <property type="match status" value="1"/>
</dbReference>
<dbReference type="AlphaFoldDB" id="A0A6N2RZL4"/>
<dbReference type="InterPro" id="IPR000073">
    <property type="entry name" value="AB_hydrolase_1"/>
</dbReference>
<sequence>MQIYGAVPQEAFAGELPQGVTCVGIPTSAGVLTAAFVDEAVAGIAPEAESASLVHEGPRAGDQLESVPALLVPGFTGSKEDFTPFMPYLAERGRSTCAYSQRGQADSAAPEGVENYRLADFVGDLIEVARAMGASERPIHLLGHSFGGVIARQAAVVAPELFRSVTLFSTGPRPPESMRWTPLRQRLLSSTTGKKLSAWYISQFLSSDPRDELIAQRAMATSEDSLMGAAFILARYPDVSLPLRQSGLPVLIAHGVGDTVWPEQMHREEAVLLGARYEVIPDAKHSAQLENPTALADVCAAFWADVEAGRN</sequence>
<dbReference type="InterPro" id="IPR029058">
    <property type="entry name" value="AB_hydrolase_fold"/>
</dbReference>
<dbReference type="GO" id="GO:0004806">
    <property type="term" value="F:triacylglycerol lipase activity"/>
    <property type="evidence" value="ECO:0007669"/>
    <property type="project" value="TreeGrafter"/>
</dbReference>
<dbReference type="Pfam" id="PF12697">
    <property type="entry name" value="Abhydrolase_6"/>
    <property type="match status" value="1"/>
</dbReference>
<dbReference type="EMBL" id="CACRSM010000002">
    <property type="protein sequence ID" value="VYS85521.1"/>
    <property type="molecule type" value="Genomic_DNA"/>
</dbReference>
<accession>A0A6N2RZL4</accession>
<reference evidence="2" key="1">
    <citation type="submission" date="2019-11" db="EMBL/GenBank/DDBJ databases">
        <authorList>
            <person name="Feng L."/>
        </authorList>
    </citation>
    <scope>NUCLEOTIDE SEQUENCE</scope>
    <source>
        <strain evidence="2">AodontolyticusLFYP35</strain>
    </source>
</reference>
<dbReference type="PANTHER" id="PTHR43433">
    <property type="entry name" value="HYDROLASE, ALPHA/BETA FOLD FAMILY PROTEIN"/>
    <property type="match status" value="1"/>
</dbReference>
<dbReference type="GO" id="GO:0046503">
    <property type="term" value="P:glycerolipid catabolic process"/>
    <property type="evidence" value="ECO:0007669"/>
    <property type="project" value="TreeGrafter"/>
</dbReference>
<dbReference type="SUPFAM" id="SSF53474">
    <property type="entry name" value="alpha/beta-Hydrolases"/>
    <property type="match status" value="1"/>
</dbReference>
<organism evidence="2">
    <name type="scientific">Schaalia odontolytica</name>
    <dbReference type="NCBI Taxonomy" id="1660"/>
    <lineage>
        <taxon>Bacteria</taxon>
        <taxon>Bacillati</taxon>
        <taxon>Actinomycetota</taxon>
        <taxon>Actinomycetes</taxon>
        <taxon>Actinomycetales</taxon>
        <taxon>Actinomycetaceae</taxon>
        <taxon>Schaalia</taxon>
    </lineage>
</organism>
<dbReference type="EC" id="1.11.1.18" evidence="2"/>
<feature type="domain" description="AB hydrolase-1" evidence="1">
    <location>
        <begin position="70"/>
        <end position="298"/>
    </location>
</feature>